<evidence type="ECO:0000313" key="4">
    <source>
        <dbReference type="Proteomes" id="UP001158986"/>
    </source>
</evidence>
<evidence type="ECO:0000256" key="1">
    <source>
        <dbReference type="ARBA" id="ARBA00022737"/>
    </source>
</evidence>
<name>A0ABN8D555_9STRA</name>
<dbReference type="Gene3D" id="1.25.40.10">
    <property type="entry name" value="Tetratricopeptide repeat domain"/>
    <property type="match status" value="3"/>
</dbReference>
<dbReference type="Pfam" id="PF13041">
    <property type="entry name" value="PPR_2"/>
    <property type="match status" value="2"/>
</dbReference>
<organism evidence="3 4">
    <name type="scientific">Peronospora belbahrii</name>
    <dbReference type="NCBI Taxonomy" id="622444"/>
    <lineage>
        <taxon>Eukaryota</taxon>
        <taxon>Sar</taxon>
        <taxon>Stramenopiles</taxon>
        <taxon>Oomycota</taxon>
        <taxon>Peronosporomycetes</taxon>
        <taxon>Peronosporales</taxon>
        <taxon>Peronosporaceae</taxon>
        <taxon>Peronospora</taxon>
    </lineage>
</organism>
<dbReference type="InterPro" id="IPR011990">
    <property type="entry name" value="TPR-like_helical_dom_sf"/>
</dbReference>
<gene>
    <name evidence="3" type="ORF">PBS001_LOCUS6650</name>
</gene>
<reference evidence="3 4" key="1">
    <citation type="submission" date="2021-11" db="EMBL/GenBank/DDBJ databases">
        <authorList>
            <person name="Islam A."/>
            <person name="Islam S."/>
            <person name="Flora M.S."/>
            <person name="Rahman M."/>
            <person name="Ziaur R.M."/>
            <person name="Epstein J.H."/>
            <person name="Hassan M."/>
            <person name="Klassen M."/>
            <person name="Woodard K."/>
            <person name="Webb A."/>
            <person name="Webby R.J."/>
            <person name="El Zowalaty M.E."/>
        </authorList>
    </citation>
    <scope>NUCLEOTIDE SEQUENCE [LARGE SCALE GENOMIC DNA]</scope>
    <source>
        <strain evidence="3">Pbs1</strain>
    </source>
</reference>
<comment type="caution">
    <text evidence="3">The sequence shown here is derived from an EMBL/GenBank/DDBJ whole genome shotgun (WGS) entry which is preliminary data.</text>
</comment>
<protein>
    <recommendedName>
        <fullName evidence="5">Pentacotripeptide-repeat region of PRORP domain-containing protein</fullName>
    </recommendedName>
</protein>
<keyword evidence="1" id="KW-0677">Repeat</keyword>
<feature type="repeat" description="PPR" evidence="2">
    <location>
        <begin position="92"/>
        <end position="128"/>
    </location>
</feature>
<evidence type="ECO:0000256" key="2">
    <source>
        <dbReference type="PROSITE-ProRule" id="PRU00708"/>
    </source>
</evidence>
<dbReference type="NCBIfam" id="TIGR00756">
    <property type="entry name" value="PPR"/>
    <property type="match status" value="2"/>
</dbReference>
<dbReference type="InterPro" id="IPR002885">
    <property type="entry name" value="PPR_rpt"/>
</dbReference>
<keyword evidence="4" id="KW-1185">Reference proteome</keyword>
<dbReference type="PANTHER" id="PTHR47447:SF17">
    <property type="entry name" value="OS12G0638900 PROTEIN"/>
    <property type="match status" value="1"/>
</dbReference>
<feature type="repeat" description="PPR" evidence="2">
    <location>
        <begin position="233"/>
        <end position="267"/>
    </location>
</feature>
<dbReference type="PANTHER" id="PTHR47447">
    <property type="entry name" value="OS03G0856100 PROTEIN"/>
    <property type="match status" value="1"/>
</dbReference>
<evidence type="ECO:0008006" key="5">
    <source>
        <dbReference type="Google" id="ProtNLM"/>
    </source>
</evidence>
<sequence>MNSNKVSAVLRKYMDELPILENNWSDQELVMIVCALIKMNRSETALKVLRSQIKEPDLDRLNRVAAASARLGNAQVAQGVLAIVHHFNLQPDVVTFTSVIHACARGGKYDVPMALNFLNEMIVAGVEPNVRTYGAVILAYAQLGSWEDIRDLLDSIVYTDDAHKKEVFTCAIISCSRNRKHDYASRLFGLLLEDGVYPGDNVCNAALSSCARTSDLTQLRRIFKLVELYAAPSTYSYNCMISAFGNAGQMDEALQVFEKMRDSSVYTPDIVSYNSLLVAAVRSRQVERLPFILSQMGEAGLKWDAYTLSILLQGCAVNGDVKLAEQYWLEATQEKAADANHHVAKHRVAPDRAHFETLMSVYYAAKDYKAVVDLWQQNKLCRRRAKSSKTLNFLIRACVCLKDDKAATTILAEFVDRGQPLSSITHHHMLEVFLSADKYTDALAYMHKMREVEGFASIFSFTLFMKYLAKKNRHSDVLAMFDLYMETRDVSSTKQNPLLHFPTDAIYVLTMRSAVELRDHETVLFIYGELPTTVSIAVRTELLALAIASCEREGDWRAAVTMYDDMTGRLDKDINVELYKQVVKIVASAGEFDRALDVGGGQWYRQNRPDQGWRL</sequence>
<dbReference type="Pfam" id="PF01535">
    <property type="entry name" value="PPR"/>
    <property type="match status" value="2"/>
</dbReference>
<accession>A0ABN8D555</accession>
<proteinExistence type="predicted"/>
<dbReference type="PROSITE" id="PS51375">
    <property type="entry name" value="PPR"/>
    <property type="match status" value="2"/>
</dbReference>
<dbReference type="EMBL" id="CAKLCB010000330">
    <property type="protein sequence ID" value="CAH0520150.1"/>
    <property type="molecule type" value="Genomic_DNA"/>
</dbReference>
<dbReference type="Proteomes" id="UP001158986">
    <property type="component" value="Unassembled WGS sequence"/>
</dbReference>
<evidence type="ECO:0000313" key="3">
    <source>
        <dbReference type="EMBL" id="CAH0520150.1"/>
    </source>
</evidence>